<keyword evidence="5" id="KW-1185">Reference proteome</keyword>
<dbReference type="GO" id="GO:0046872">
    <property type="term" value="F:metal ion binding"/>
    <property type="evidence" value="ECO:0007669"/>
    <property type="project" value="UniProtKB-KW"/>
</dbReference>
<comment type="caution">
    <text evidence="4">The sequence shown here is derived from an EMBL/GenBank/DDBJ whole genome shotgun (WGS) entry which is preliminary data.</text>
</comment>
<accession>A0A841GXB2</accession>
<reference evidence="4 5" key="1">
    <citation type="submission" date="2020-08" db="EMBL/GenBank/DDBJ databases">
        <title>Genomic Encyclopedia of Type Strains, Phase IV (KMG-IV): sequencing the most valuable type-strain genomes for metagenomic binning, comparative biology and taxonomic classification.</title>
        <authorList>
            <person name="Goeker M."/>
        </authorList>
    </citation>
    <scope>NUCLEOTIDE SEQUENCE [LARGE SCALE GENOMIC DNA]</scope>
    <source>
        <strain evidence="4 5">DSM 29007</strain>
    </source>
</reference>
<evidence type="ECO:0000256" key="3">
    <source>
        <dbReference type="PIRSR" id="PIRSR607837-1"/>
    </source>
</evidence>
<sequence>MYRRINDFVSDWKRDSQSTVNLFSRLTDESLNQRVGAEGRTLGRLAWHVTETVRELMETAGVPGVTGPEQHSPTPTSAAEITRAYEEAAASLPDVVRAAWTDEVLGEELMMYGDVWKKGTVLSALMLHQAHHRGQMTVLMRQAGLTVPGVYGPAAEEWAAMGAPVLP</sequence>
<gene>
    <name evidence="4" type="ORF">HNQ61_001423</name>
</gene>
<keyword evidence="2 3" id="KW-0479">Metal-binding</keyword>
<dbReference type="EMBL" id="JACHIA010000003">
    <property type="protein sequence ID" value="MBB6069806.1"/>
    <property type="molecule type" value="Genomic_DNA"/>
</dbReference>
<protein>
    <submittedName>
        <fullName evidence="4">Putative damage-inducible protein DinB</fullName>
    </submittedName>
</protein>
<dbReference type="Pfam" id="PF05163">
    <property type="entry name" value="DinB"/>
    <property type="match status" value="1"/>
</dbReference>
<feature type="binding site" evidence="3">
    <location>
        <position position="48"/>
    </location>
    <ligand>
        <name>a divalent metal cation</name>
        <dbReference type="ChEBI" id="CHEBI:60240"/>
    </ligand>
</feature>
<comment type="similarity">
    <text evidence="1">Belongs to the DinB family.</text>
</comment>
<feature type="binding site" evidence="3">
    <location>
        <position position="132"/>
    </location>
    <ligand>
        <name>a divalent metal cation</name>
        <dbReference type="ChEBI" id="CHEBI:60240"/>
    </ligand>
</feature>
<evidence type="ECO:0000313" key="5">
    <source>
        <dbReference type="Proteomes" id="UP000582837"/>
    </source>
</evidence>
<dbReference type="InterPro" id="IPR034660">
    <property type="entry name" value="DinB/YfiT-like"/>
</dbReference>
<name>A0A841GXB2_9BACT</name>
<dbReference type="InterPro" id="IPR007837">
    <property type="entry name" value="DinB"/>
</dbReference>
<feature type="binding site" evidence="3">
    <location>
        <position position="128"/>
    </location>
    <ligand>
        <name>a divalent metal cation</name>
        <dbReference type="ChEBI" id="CHEBI:60240"/>
    </ligand>
</feature>
<evidence type="ECO:0000256" key="2">
    <source>
        <dbReference type="ARBA" id="ARBA00022723"/>
    </source>
</evidence>
<evidence type="ECO:0000313" key="4">
    <source>
        <dbReference type="EMBL" id="MBB6069806.1"/>
    </source>
</evidence>
<dbReference type="SUPFAM" id="SSF109854">
    <property type="entry name" value="DinB/YfiT-like putative metalloenzymes"/>
    <property type="match status" value="1"/>
</dbReference>
<evidence type="ECO:0000256" key="1">
    <source>
        <dbReference type="ARBA" id="ARBA00008635"/>
    </source>
</evidence>
<proteinExistence type="inferred from homology"/>
<dbReference type="RefSeq" id="WP_170036062.1">
    <property type="nucleotide sequence ID" value="NZ_JABDTL010000002.1"/>
</dbReference>
<dbReference type="Gene3D" id="1.20.120.450">
    <property type="entry name" value="dinb family like domain"/>
    <property type="match status" value="1"/>
</dbReference>
<organism evidence="4 5">
    <name type="scientific">Longimicrobium terrae</name>
    <dbReference type="NCBI Taxonomy" id="1639882"/>
    <lineage>
        <taxon>Bacteria</taxon>
        <taxon>Pseudomonadati</taxon>
        <taxon>Gemmatimonadota</taxon>
        <taxon>Longimicrobiia</taxon>
        <taxon>Longimicrobiales</taxon>
        <taxon>Longimicrobiaceae</taxon>
        <taxon>Longimicrobium</taxon>
    </lineage>
</organism>
<dbReference type="Proteomes" id="UP000582837">
    <property type="component" value="Unassembled WGS sequence"/>
</dbReference>
<dbReference type="AlphaFoldDB" id="A0A841GXB2"/>